<reference evidence="3 4" key="1">
    <citation type="submission" date="2018-06" db="EMBL/GenBank/DDBJ databases">
        <title>Genomic Encyclopedia of Archaeal and Bacterial Type Strains, Phase II (KMG-II): from individual species to whole genera.</title>
        <authorList>
            <person name="Goeker M."/>
        </authorList>
    </citation>
    <scope>NUCLEOTIDE SEQUENCE [LARGE SCALE GENOMIC DNA]</scope>
    <source>
        <strain evidence="3 4">DSM 23857</strain>
    </source>
</reference>
<keyword evidence="4" id="KW-1185">Reference proteome</keyword>
<gene>
    <name evidence="3" type="ORF">LX64_02812</name>
</gene>
<comment type="caution">
    <text evidence="3">The sequence shown here is derived from an EMBL/GenBank/DDBJ whole genome shotgun (WGS) entry which is preliminary data.</text>
</comment>
<dbReference type="Gene3D" id="3.20.20.140">
    <property type="entry name" value="Metal-dependent hydrolases"/>
    <property type="match status" value="1"/>
</dbReference>
<name>A0A327QIW6_9BACT</name>
<evidence type="ECO:0000256" key="1">
    <source>
        <dbReference type="ARBA" id="ARBA00022801"/>
    </source>
</evidence>
<accession>A0A327QIW6</accession>
<dbReference type="AlphaFoldDB" id="A0A327QIW6"/>
<dbReference type="GO" id="GO:0016787">
    <property type="term" value="F:hydrolase activity"/>
    <property type="evidence" value="ECO:0007669"/>
    <property type="project" value="UniProtKB-KW"/>
</dbReference>
<sequence length="377" mass="41539">MKLLGEDIFDGNRFLGPGKVLITATDGTIEGIVNKSEAGENVQEIPGILCPGFINTHCHIELSHMKGVIPEKTGLPAFLRGVMTQRGNDPIQQHDAMVKAVEDMREAGIVAVGDISNTDTSAVIKSQQALYYHTFVESTGFIEAFANQRFQGAQVVYQAFRDAGLPATIVPHAPYSVSGALFQQIAGFEQQGPLSIHNQECPAEDQLYASKSGEFLDFFQFFGINIDAFQPTGKSSLQSYLPYFTGRDKMLLVHNTCTHPQDVQFAKSLPLQLFWVLCINANLYIEGKVPPIDMFREMGCTLTLGTDSLASNHTLSIWEEIKSIQQHFPHIDLAEILQWATKNGAEALDIANTYGSFEIGKKPGIIAIHNNNITHIR</sequence>
<proteinExistence type="predicted"/>
<dbReference type="PANTHER" id="PTHR43794:SF11">
    <property type="entry name" value="AMIDOHYDROLASE-RELATED DOMAIN-CONTAINING PROTEIN"/>
    <property type="match status" value="1"/>
</dbReference>
<feature type="domain" description="Amidohydrolase-related" evidence="2">
    <location>
        <begin position="243"/>
        <end position="368"/>
    </location>
</feature>
<dbReference type="Pfam" id="PF01979">
    <property type="entry name" value="Amidohydro_1"/>
    <property type="match status" value="2"/>
</dbReference>
<organism evidence="3 4">
    <name type="scientific">Chitinophaga skermanii</name>
    <dbReference type="NCBI Taxonomy" id="331697"/>
    <lineage>
        <taxon>Bacteria</taxon>
        <taxon>Pseudomonadati</taxon>
        <taxon>Bacteroidota</taxon>
        <taxon>Chitinophagia</taxon>
        <taxon>Chitinophagales</taxon>
        <taxon>Chitinophagaceae</taxon>
        <taxon>Chitinophaga</taxon>
    </lineage>
</organism>
<dbReference type="InterPro" id="IPR050287">
    <property type="entry name" value="MTA/SAH_deaminase"/>
</dbReference>
<dbReference type="OrthoDB" id="9807210at2"/>
<keyword evidence="1 3" id="KW-0378">Hydrolase</keyword>
<dbReference type="EMBL" id="QLLL01000005">
    <property type="protein sequence ID" value="RAJ03935.1"/>
    <property type="molecule type" value="Genomic_DNA"/>
</dbReference>
<evidence type="ECO:0000313" key="4">
    <source>
        <dbReference type="Proteomes" id="UP000249547"/>
    </source>
</evidence>
<dbReference type="Proteomes" id="UP000249547">
    <property type="component" value="Unassembled WGS sequence"/>
</dbReference>
<dbReference type="PANTHER" id="PTHR43794">
    <property type="entry name" value="AMINOHYDROLASE SSNA-RELATED"/>
    <property type="match status" value="1"/>
</dbReference>
<dbReference type="RefSeq" id="WP_111598262.1">
    <property type="nucleotide sequence ID" value="NZ_QLLL01000005.1"/>
</dbReference>
<dbReference type="InterPro" id="IPR032466">
    <property type="entry name" value="Metal_Hydrolase"/>
</dbReference>
<feature type="domain" description="Amidohydrolase-related" evidence="2">
    <location>
        <begin position="48"/>
        <end position="160"/>
    </location>
</feature>
<evidence type="ECO:0000259" key="2">
    <source>
        <dbReference type="Pfam" id="PF01979"/>
    </source>
</evidence>
<dbReference type="SUPFAM" id="SSF51556">
    <property type="entry name" value="Metallo-dependent hydrolases"/>
    <property type="match status" value="1"/>
</dbReference>
<dbReference type="InterPro" id="IPR006680">
    <property type="entry name" value="Amidohydro-rel"/>
</dbReference>
<protein>
    <submittedName>
        <fullName evidence="3">Cytosine/adenosine deaminase-related metal-dependent hydrolase</fullName>
    </submittedName>
</protein>
<evidence type="ECO:0000313" key="3">
    <source>
        <dbReference type="EMBL" id="RAJ03935.1"/>
    </source>
</evidence>